<dbReference type="AlphaFoldDB" id="A0A855FQA1"/>
<comment type="caution">
    <text evidence="1">The sequence shown here is derived from an EMBL/GenBank/DDBJ whole genome shotgun (WGS) entry which is preliminary data.</text>
</comment>
<dbReference type="Pfam" id="PF14384">
    <property type="entry name" value="BrnA_antitoxin"/>
    <property type="match status" value="1"/>
</dbReference>
<evidence type="ECO:0000313" key="1">
    <source>
        <dbReference type="EMBL" id="PIT60865.1"/>
    </source>
</evidence>
<organism evidence="1 2">
    <name type="scientific">Snodgrassella alvi</name>
    <dbReference type="NCBI Taxonomy" id="1196083"/>
    <lineage>
        <taxon>Bacteria</taxon>
        <taxon>Pseudomonadati</taxon>
        <taxon>Pseudomonadota</taxon>
        <taxon>Betaproteobacteria</taxon>
        <taxon>Neisseriales</taxon>
        <taxon>Neisseriaceae</taxon>
        <taxon>Snodgrassella</taxon>
    </lineage>
</organism>
<evidence type="ECO:0000313" key="2">
    <source>
        <dbReference type="Proteomes" id="UP000230463"/>
    </source>
</evidence>
<name>A0A855FQA1_9NEIS</name>
<dbReference type="EMBL" id="MEIU01000040">
    <property type="protein sequence ID" value="PIT60865.1"/>
    <property type="molecule type" value="Genomic_DNA"/>
</dbReference>
<dbReference type="InterPro" id="IPR025528">
    <property type="entry name" value="BrnA_antitoxin"/>
</dbReference>
<accession>A0A855FQA1</accession>
<dbReference type="Proteomes" id="UP000230463">
    <property type="component" value="Unassembled WGS sequence"/>
</dbReference>
<dbReference type="RefSeq" id="WP_100123382.1">
    <property type="nucleotide sequence ID" value="NZ_MEIO01000055.1"/>
</dbReference>
<proteinExistence type="predicted"/>
<gene>
    <name evidence="1" type="ORF">BHC57_03370</name>
</gene>
<reference evidence="1 2" key="1">
    <citation type="journal article" date="2017" name="MBio">
        <title>Type VI secretion-mediated competition in the bee gut microbiome.</title>
        <authorList>
            <person name="Steele M.I."/>
            <person name="Kwong W.K."/>
            <person name="Powell J.E."/>
            <person name="Whiteley M."/>
            <person name="Moran N.A."/>
        </authorList>
    </citation>
    <scope>NUCLEOTIDE SEQUENCE [LARGE SCALE GENOMIC DNA]</scope>
    <source>
        <strain evidence="1 2">HK3</strain>
    </source>
</reference>
<protein>
    <submittedName>
        <fullName evidence="1">Antitoxin</fullName>
    </submittedName>
</protein>
<sequence>MKKDDDFKNAKPNPHASQLKKIITIRIDQEILNYFRELAEETGLPYQSLINLFLKDCVTNQYKPDIKWNK</sequence>